<reference evidence="2 3" key="1">
    <citation type="journal article" date="2009" name="Stand. Genomic Sci.">
        <title>Complete genome sequence of Jonesia denitrificans type strain (Prevot 55134).</title>
        <authorList>
            <person name="Pukall R."/>
            <person name="Gehrich-Schroter G."/>
            <person name="Lapidus A."/>
            <person name="Nolan M."/>
            <person name="Glavina Del Rio T."/>
            <person name="Lucas S."/>
            <person name="Chen F."/>
            <person name="Tice H."/>
            <person name="Pitluck S."/>
            <person name="Cheng J.F."/>
            <person name="Copeland A."/>
            <person name="Saunders E."/>
            <person name="Brettin T."/>
            <person name="Detter J.C."/>
            <person name="Bruce D."/>
            <person name="Goodwin L."/>
            <person name="Pati A."/>
            <person name="Ivanova N."/>
            <person name="Mavromatis K."/>
            <person name="Ovchinnikova G."/>
            <person name="Chen A."/>
            <person name="Palaniappan K."/>
            <person name="Land M."/>
            <person name="Hauser L."/>
            <person name="Chang Y.J."/>
            <person name="Jeffries C.D."/>
            <person name="Chain P."/>
            <person name="Goker M."/>
            <person name="Bristow J."/>
            <person name="Eisen J.A."/>
            <person name="Markowitz V."/>
            <person name="Hugenholtz P."/>
            <person name="Kyrpides N.C."/>
            <person name="Klenk H.P."/>
            <person name="Han C."/>
        </authorList>
    </citation>
    <scope>NUCLEOTIDE SEQUENCE [LARGE SCALE GENOMIC DNA]</scope>
    <source>
        <strain evidence="3">ATCC 14870 / DSM 20603 / BCRC 15368 / CIP 55.134 / JCM 11481 / NBRC 15587 / NCTC 10816 / Prevot 55134</strain>
    </source>
</reference>
<accession>C7R4R9</accession>
<dbReference type="KEGG" id="jde:Jden_0013"/>
<dbReference type="STRING" id="471856.Jden_0013"/>
<evidence type="ECO:0000256" key="1">
    <source>
        <dbReference type="SAM" id="Phobius"/>
    </source>
</evidence>
<name>C7R4R9_JONDD</name>
<feature type="transmembrane region" description="Helical" evidence="1">
    <location>
        <begin position="483"/>
        <end position="501"/>
    </location>
</feature>
<dbReference type="EMBL" id="CP001706">
    <property type="protein sequence ID" value="ACV07692.1"/>
    <property type="molecule type" value="Genomic_DNA"/>
</dbReference>
<dbReference type="AlphaFoldDB" id="C7R4R9"/>
<feature type="transmembrane region" description="Helical" evidence="1">
    <location>
        <begin position="529"/>
        <end position="547"/>
    </location>
</feature>
<evidence type="ECO:0000313" key="2">
    <source>
        <dbReference type="EMBL" id="ACV07692.1"/>
    </source>
</evidence>
<gene>
    <name evidence="2" type="ordered locus">Jden_0013</name>
</gene>
<keyword evidence="1" id="KW-0472">Membrane</keyword>
<feature type="transmembrane region" description="Helical" evidence="1">
    <location>
        <begin position="210"/>
        <end position="226"/>
    </location>
</feature>
<feature type="transmembrane region" description="Helical" evidence="1">
    <location>
        <begin position="454"/>
        <end position="476"/>
    </location>
</feature>
<feature type="transmembrane region" description="Helical" evidence="1">
    <location>
        <begin position="408"/>
        <end position="434"/>
    </location>
</feature>
<feature type="transmembrane region" description="Helical" evidence="1">
    <location>
        <begin position="322"/>
        <end position="344"/>
    </location>
</feature>
<feature type="transmembrane region" description="Helical" evidence="1">
    <location>
        <begin position="143"/>
        <end position="168"/>
    </location>
</feature>
<evidence type="ECO:0000313" key="3">
    <source>
        <dbReference type="Proteomes" id="UP000000628"/>
    </source>
</evidence>
<evidence type="ECO:0008006" key="4">
    <source>
        <dbReference type="Google" id="ProtNLM"/>
    </source>
</evidence>
<keyword evidence="1" id="KW-1133">Transmembrane helix</keyword>
<feature type="transmembrane region" description="Helical" evidence="1">
    <location>
        <begin position="260"/>
        <end position="280"/>
    </location>
</feature>
<dbReference type="RefSeq" id="WP_012805797.1">
    <property type="nucleotide sequence ID" value="NC_013174.1"/>
</dbReference>
<feature type="transmembrane region" description="Helical" evidence="1">
    <location>
        <begin position="45"/>
        <end position="65"/>
    </location>
</feature>
<protein>
    <recommendedName>
        <fullName evidence="4">Exporter of polyketide antibiotics-like protein</fullName>
    </recommendedName>
</protein>
<keyword evidence="3" id="KW-1185">Reference proteome</keyword>
<feature type="transmembrane region" description="Helical" evidence="1">
    <location>
        <begin position="101"/>
        <end position="122"/>
    </location>
</feature>
<dbReference type="eggNOG" id="COG3559">
    <property type="taxonomic scope" value="Bacteria"/>
</dbReference>
<dbReference type="OrthoDB" id="2014935at2"/>
<proteinExistence type="predicted"/>
<keyword evidence="1" id="KW-0812">Transmembrane</keyword>
<feature type="transmembrane region" description="Helical" evidence="1">
    <location>
        <begin position="364"/>
        <end position="387"/>
    </location>
</feature>
<dbReference type="HOGENOM" id="CLU_036785_2_0_11"/>
<feature type="transmembrane region" description="Helical" evidence="1">
    <location>
        <begin position="174"/>
        <end position="198"/>
    </location>
</feature>
<organism evidence="2 3">
    <name type="scientific">Jonesia denitrificans (strain ATCC 14870 / DSM 20603 / BCRC 15368 / CIP 55.134 / JCM 11481 / NBRC 15587 / NCTC 10816 / Prevot 55134)</name>
    <name type="common">Listeria denitrificans</name>
    <dbReference type="NCBI Taxonomy" id="471856"/>
    <lineage>
        <taxon>Bacteria</taxon>
        <taxon>Bacillati</taxon>
        <taxon>Actinomycetota</taxon>
        <taxon>Actinomycetes</taxon>
        <taxon>Micrococcales</taxon>
        <taxon>Jonesiaceae</taxon>
        <taxon>Jonesia</taxon>
    </lineage>
</organism>
<sequence length="555" mass="58529">MTTAPTRPNGSSASAITADQSSHAFTGTLQLLRAMIRRDQIRTPAWIIGVAVLNMYFANAIKVIAEDTTELISLTVMFADPVGRMMTGPGYGMDTPTHERFYSAGYVLFVLILVALMAIFTVTRHTRADEQAGRSELLRANVLGRHAPLTAALIITVCATTLTSILIYTGAVAAGYATTGSVLIAIGAAATGWFFAGLSTTTAQLTTSSRSANAIAGAVLATAYLIRMGGDMGATGGTALSWGSPLAWAQQTAPYVLDRAWPLTLLLVGGAVFIAVGYALSTRRDLNAGLLPGRLGRAHAHPTLGTPLGFAFRTQRGTLRGWGIALILTSLMYGGFANAMVTAADDLPDEFAVIFTGDDLLNGYFAYMALFMAVFTTAAAISALTHTRAEETSGRTELILSTPTHRTTYLISAITITVAATVLILILVGLAMAATSAATLTTPPTGLIGTLVTASIHQLPAALALIGLTTMFLGWFPRAANPVAWTVIGYSVALSSFGQLLDLPTWARNLNPFHHLAAYPVEPVNWTPIMWLTALGIAGILVGLVGWNRRELGRI</sequence>
<dbReference type="Proteomes" id="UP000000628">
    <property type="component" value="Chromosome"/>
</dbReference>